<evidence type="ECO:0000259" key="6">
    <source>
        <dbReference type="Pfam" id="PF01494"/>
    </source>
</evidence>
<dbReference type="PRINTS" id="PR00420">
    <property type="entry name" value="RNGMNOXGNASE"/>
</dbReference>
<evidence type="ECO:0000313" key="7">
    <source>
        <dbReference type="EMBL" id="KAF2116985.1"/>
    </source>
</evidence>
<gene>
    <name evidence="7" type="ORF">BDV96DRAFT_571368</name>
</gene>
<dbReference type="Gene3D" id="3.50.50.60">
    <property type="entry name" value="FAD/NAD(P)-binding domain"/>
    <property type="match status" value="1"/>
</dbReference>
<dbReference type="SUPFAM" id="SSF51905">
    <property type="entry name" value="FAD/NAD(P)-binding domain"/>
    <property type="match status" value="1"/>
</dbReference>
<dbReference type="GO" id="GO:0004497">
    <property type="term" value="F:monooxygenase activity"/>
    <property type="evidence" value="ECO:0007669"/>
    <property type="project" value="UniProtKB-KW"/>
</dbReference>
<dbReference type="InterPro" id="IPR002938">
    <property type="entry name" value="FAD-bd"/>
</dbReference>
<dbReference type="PANTHER" id="PTHR47178">
    <property type="entry name" value="MONOOXYGENASE, FAD-BINDING"/>
    <property type="match status" value="1"/>
</dbReference>
<dbReference type="GO" id="GO:0071949">
    <property type="term" value="F:FAD binding"/>
    <property type="evidence" value="ECO:0007669"/>
    <property type="project" value="InterPro"/>
</dbReference>
<feature type="domain" description="FAD-binding" evidence="6">
    <location>
        <begin position="121"/>
        <end position="361"/>
    </location>
</feature>
<keyword evidence="5" id="KW-0503">Monooxygenase</keyword>
<keyword evidence="2" id="KW-0285">Flavoprotein</keyword>
<protein>
    <recommendedName>
        <fullName evidence="6">FAD-binding domain-containing protein</fullName>
    </recommendedName>
</protein>
<dbReference type="PANTHER" id="PTHR47178:SF2">
    <property type="entry name" value="FAD-BINDING DOMAIN-CONTAINING PROTEIN"/>
    <property type="match status" value="1"/>
</dbReference>
<accession>A0A6A5ZCR2</accession>
<evidence type="ECO:0000256" key="2">
    <source>
        <dbReference type="ARBA" id="ARBA00022630"/>
    </source>
</evidence>
<evidence type="ECO:0000313" key="8">
    <source>
        <dbReference type="Proteomes" id="UP000799770"/>
    </source>
</evidence>
<dbReference type="Pfam" id="PF01494">
    <property type="entry name" value="FAD_binding_3"/>
    <property type="match status" value="1"/>
</dbReference>
<name>A0A6A5ZCR2_9PLEO</name>
<evidence type="ECO:0000256" key="3">
    <source>
        <dbReference type="ARBA" id="ARBA00022827"/>
    </source>
</evidence>
<evidence type="ECO:0000256" key="1">
    <source>
        <dbReference type="ARBA" id="ARBA00001974"/>
    </source>
</evidence>
<keyword evidence="8" id="KW-1185">Reference proteome</keyword>
<dbReference type="Proteomes" id="UP000799770">
    <property type="component" value="Unassembled WGS sequence"/>
</dbReference>
<comment type="cofactor">
    <cofactor evidence="1">
        <name>FAD</name>
        <dbReference type="ChEBI" id="CHEBI:57692"/>
    </cofactor>
</comment>
<reference evidence="7" key="1">
    <citation type="journal article" date="2020" name="Stud. Mycol.">
        <title>101 Dothideomycetes genomes: a test case for predicting lifestyles and emergence of pathogens.</title>
        <authorList>
            <person name="Haridas S."/>
            <person name="Albert R."/>
            <person name="Binder M."/>
            <person name="Bloem J."/>
            <person name="Labutti K."/>
            <person name="Salamov A."/>
            <person name="Andreopoulos B."/>
            <person name="Baker S."/>
            <person name="Barry K."/>
            <person name="Bills G."/>
            <person name="Bluhm B."/>
            <person name="Cannon C."/>
            <person name="Castanera R."/>
            <person name="Culley D."/>
            <person name="Daum C."/>
            <person name="Ezra D."/>
            <person name="Gonzalez J."/>
            <person name="Henrissat B."/>
            <person name="Kuo A."/>
            <person name="Liang C."/>
            <person name="Lipzen A."/>
            <person name="Lutzoni F."/>
            <person name="Magnuson J."/>
            <person name="Mondo S."/>
            <person name="Nolan M."/>
            <person name="Ohm R."/>
            <person name="Pangilinan J."/>
            <person name="Park H.-J."/>
            <person name="Ramirez L."/>
            <person name="Alfaro M."/>
            <person name="Sun H."/>
            <person name="Tritt A."/>
            <person name="Yoshinaga Y."/>
            <person name="Zwiers L.-H."/>
            <person name="Turgeon B."/>
            <person name="Goodwin S."/>
            <person name="Spatafora J."/>
            <person name="Crous P."/>
            <person name="Grigoriev I."/>
        </authorList>
    </citation>
    <scope>NUCLEOTIDE SEQUENCE</scope>
    <source>
        <strain evidence="7">CBS 627.86</strain>
    </source>
</reference>
<organism evidence="7 8">
    <name type="scientific">Lophiotrema nucula</name>
    <dbReference type="NCBI Taxonomy" id="690887"/>
    <lineage>
        <taxon>Eukaryota</taxon>
        <taxon>Fungi</taxon>
        <taxon>Dikarya</taxon>
        <taxon>Ascomycota</taxon>
        <taxon>Pezizomycotina</taxon>
        <taxon>Dothideomycetes</taxon>
        <taxon>Pleosporomycetidae</taxon>
        <taxon>Pleosporales</taxon>
        <taxon>Lophiotremataceae</taxon>
        <taxon>Lophiotrema</taxon>
    </lineage>
</organism>
<dbReference type="InterPro" id="IPR036188">
    <property type="entry name" value="FAD/NAD-bd_sf"/>
</dbReference>
<dbReference type="OrthoDB" id="47494at2759"/>
<proteinExistence type="predicted"/>
<keyword evidence="3" id="KW-0274">FAD</keyword>
<sequence>MAGRKDVHTLIIGAGTSGLLVAQGLKKAGLPFTIFEQETLSTYQTRPREWGMTLHWGSSHISKCLPPSLVDRMPETYADPSLSPDAVAGLPVYNGKTGELIMEMKAEKPCRVSRRKLRNLFKEGLDIEYGKELVGMREEGGKVRCVFRDGTESVGDVVVGCDGARSKARECICGSDAAELTTVPLTMFNFTEKFEKEQALVLRERNPLFITSIHPDHGTMFWISIQDVPDPDKPETWTFQLLMSWVNNALPEDENNQEGRMKFFKKRAEEYAEPWRSAGRWVKPDTKIPMDPGTYWEKAAPWDSRGGKMTLCGDAAHPMTPHRGQGLNNALQDSSKFVSAMEEVASGSKTLAEAVAAYDKEVLERGLLEMQVSLKQTLFIHNWETLMESPMVKMGMHQARKEEGEAASQGLAKE</sequence>
<evidence type="ECO:0000256" key="4">
    <source>
        <dbReference type="ARBA" id="ARBA00023002"/>
    </source>
</evidence>
<keyword evidence="4" id="KW-0560">Oxidoreductase</keyword>
<dbReference type="AlphaFoldDB" id="A0A6A5ZCR2"/>
<evidence type="ECO:0000256" key="5">
    <source>
        <dbReference type="ARBA" id="ARBA00023033"/>
    </source>
</evidence>
<dbReference type="EMBL" id="ML977319">
    <property type="protein sequence ID" value="KAF2116985.1"/>
    <property type="molecule type" value="Genomic_DNA"/>
</dbReference>